<dbReference type="PRINTS" id="PR00164">
    <property type="entry name" value="ABC2TRNSPORT"/>
</dbReference>
<keyword evidence="2 5" id="KW-0812">Transmembrane</keyword>
<evidence type="ECO:0000256" key="5">
    <source>
        <dbReference type="SAM" id="Phobius"/>
    </source>
</evidence>
<dbReference type="AlphaFoldDB" id="A0A0U2U702"/>
<proteinExistence type="predicted"/>
<dbReference type="GO" id="GO:0140359">
    <property type="term" value="F:ABC-type transporter activity"/>
    <property type="evidence" value="ECO:0007669"/>
    <property type="project" value="InterPro"/>
</dbReference>
<feature type="transmembrane region" description="Helical" evidence="5">
    <location>
        <begin position="60"/>
        <end position="83"/>
    </location>
</feature>
<feature type="transmembrane region" description="Helical" evidence="5">
    <location>
        <begin position="20"/>
        <end position="40"/>
    </location>
</feature>
<organism evidence="7 8">
    <name type="scientific">Ignicoccus islandicus DSM 13165</name>
    <dbReference type="NCBI Taxonomy" id="940295"/>
    <lineage>
        <taxon>Archaea</taxon>
        <taxon>Thermoproteota</taxon>
        <taxon>Thermoprotei</taxon>
        <taxon>Desulfurococcales</taxon>
        <taxon>Desulfurococcaceae</taxon>
        <taxon>Ignicoccus</taxon>
    </lineage>
</organism>
<sequence>MDAFIAMFYRQLKRFLRAKVRVVMTVAMPIIWIAFYGIGWASTLNFPGIEMILGTDYLSFMIPGVISMTIFISSFMSGMAVIWDKQFGFLKEVLVAPTPRWQSIAGRIFGDSVVALIQGIVLALLGFAVAPQLQLQGLPVVALASFLTAIGFASLGIAIASSKAFKSVEAFQGLVNILMMPLIFASGAFFPLMNVPDWFKVISYLDPLTYSTDAMRGALANVYQFSLLEDFVALLAFSAISLIVAIRTFERSTLD</sequence>
<feature type="transmembrane region" description="Helical" evidence="5">
    <location>
        <begin position="173"/>
        <end position="193"/>
    </location>
</feature>
<dbReference type="KEGG" id="iis:EYM_06255"/>
<dbReference type="InterPro" id="IPR005942">
    <property type="entry name" value="Daunbcin-R_ABC-transpt"/>
</dbReference>
<dbReference type="PIRSF" id="PIRSF006648">
    <property type="entry name" value="DrrB"/>
    <property type="match status" value="1"/>
</dbReference>
<dbReference type="EMBL" id="CP006867">
    <property type="protein sequence ID" value="ALU11924.1"/>
    <property type="molecule type" value="Genomic_DNA"/>
</dbReference>
<dbReference type="NCBIfam" id="TIGR01247">
    <property type="entry name" value="drrB"/>
    <property type="match status" value="1"/>
</dbReference>
<feature type="transmembrane region" description="Helical" evidence="5">
    <location>
        <begin position="104"/>
        <end position="128"/>
    </location>
</feature>
<evidence type="ECO:0000256" key="4">
    <source>
        <dbReference type="ARBA" id="ARBA00023136"/>
    </source>
</evidence>
<feature type="transmembrane region" description="Helical" evidence="5">
    <location>
        <begin position="140"/>
        <end position="161"/>
    </location>
</feature>
<dbReference type="InterPro" id="IPR000412">
    <property type="entry name" value="ABC_2_transport"/>
</dbReference>
<feature type="transmembrane region" description="Helical" evidence="5">
    <location>
        <begin position="231"/>
        <end position="249"/>
    </location>
</feature>
<dbReference type="GO" id="GO:0043190">
    <property type="term" value="C:ATP-binding cassette (ABC) transporter complex"/>
    <property type="evidence" value="ECO:0007669"/>
    <property type="project" value="InterPro"/>
</dbReference>
<dbReference type="PANTHER" id="PTHR43229:SF2">
    <property type="entry name" value="NODULATION PROTEIN J"/>
    <property type="match status" value="1"/>
</dbReference>
<evidence type="ECO:0000259" key="6">
    <source>
        <dbReference type="PROSITE" id="PS51012"/>
    </source>
</evidence>
<dbReference type="InterPro" id="IPR013525">
    <property type="entry name" value="ABC2_TM"/>
</dbReference>
<dbReference type="PANTHER" id="PTHR43229">
    <property type="entry name" value="NODULATION PROTEIN J"/>
    <property type="match status" value="1"/>
</dbReference>
<dbReference type="InterPro" id="IPR051784">
    <property type="entry name" value="Nod_factor_ABC_transporter"/>
</dbReference>
<evidence type="ECO:0000256" key="2">
    <source>
        <dbReference type="ARBA" id="ARBA00022692"/>
    </source>
</evidence>
<dbReference type="Proteomes" id="UP000060778">
    <property type="component" value="Chromosome"/>
</dbReference>
<protein>
    <submittedName>
        <fullName evidence="7">ABC transporter</fullName>
    </submittedName>
</protein>
<dbReference type="GeneID" id="30680627"/>
<evidence type="ECO:0000313" key="8">
    <source>
        <dbReference type="Proteomes" id="UP000060778"/>
    </source>
</evidence>
<evidence type="ECO:0000313" key="7">
    <source>
        <dbReference type="EMBL" id="ALU11924.1"/>
    </source>
</evidence>
<dbReference type="STRING" id="940295.EYM_06255"/>
<keyword evidence="3 5" id="KW-1133">Transmembrane helix</keyword>
<dbReference type="Pfam" id="PF01061">
    <property type="entry name" value="ABC2_membrane"/>
    <property type="match status" value="1"/>
</dbReference>
<feature type="domain" description="ABC transmembrane type-2" evidence="6">
    <location>
        <begin position="20"/>
        <end position="252"/>
    </location>
</feature>
<keyword evidence="4 5" id="KW-0472">Membrane</keyword>
<gene>
    <name evidence="7" type="ORF">EYM_06255</name>
</gene>
<evidence type="ECO:0000256" key="1">
    <source>
        <dbReference type="ARBA" id="ARBA00004141"/>
    </source>
</evidence>
<comment type="subcellular location">
    <subcellularLocation>
        <location evidence="1">Membrane</location>
        <topology evidence="1">Multi-pass membrane protein</topology>
    </subcellularLocation>
</comment>
<dbReference type="OrthoDB" id="147058at2157"/>
<keyword evidence="8" id="KW-1185">Reference proteome</keyword>
<dbReference type="InterPro" id="IPR047817">
    <property type="entry name" value="ABC2_TM_bact-type"/>
</dbReference>
<reference evidence="7 8" key="1">
    <citation type="submission" date="2013-11" db="EMBL/GenBank/DDBJ databases">
        <title>Comparative genomics of Ignicoccus.</title>
        <authorList>
            <person name="Podar M."/>
        </authorList>
    </citation>
    <scope>NUCLEOTIDE SEQUENCE [LARGE SCALE GENOMIC DNA]</scope>
    <source>
        <strain evidence="7 8">DSM 13165</strain>
    </source>
</reference>
<accession>A0A0U2U702</accession>
<dbReference type="PROSITE" id="PS51012">
    <property type="entry name" value="ABC_TM2"/>
    <property type="match status" value="1"/>
</dbReference>
<dbReference type="RefSeq" id="WP_075050142.1">
    <property type="nucleotide sequence ID" value="NZ_CP006867.1"/>
</dbReference>
<evidence type="ECO:0000256" key="3">
    <source>
        <dbReference type="ARBA" id="ARBA00022989"/>
    </source>
</evidence>
<name>A0A0U2U702_9CREN</name>